<dbReference type="GO" id="GO:0035725">
    <property type="term" value="P:sodium ion transmembrane transport"/>
    <property type="evidence" value="ECO:0007669"/>
    <property type="project" value="TreeGrafter"/>
</dbReference>
<evidence type="ECO:0000313" key="10">
    <source>
        <dbReference type="EMBL" id="CAF1433954.1"/>
    </source>
</evidence>
<keyword evidence="8" id="KW-0769">Symport</keyword>
<feature type="binding site" evidence="6">
    <location>
        <position position="360"/>
    </location>
    <ligand>
        <name>Na(+)</name>
        <dbReference type="ChEBI" id="CHEBI:29101"/>
        <label>1</label>
    </ligand>
</feature>
<keyword evidence="2 8" id="KW-0813">Transport</keyword>
<keyword evidence="6" id="KW-0479">Metal-binding</keyword>
<comment type="similarity">
    <text evidence="8">Belongs to the sodium:neurotransmitter symporter (SNF) (TC 2.A.22) family.</text>
</comment>
<feature type="disulfide bond" evidence="7">
    <location>
        <begin position="126"/>
        <end position="135"/>
    </location>
</feature>
<dbReference type="GO" id="GO:0046872">
    <property type="term" value="F:metal ion binding"/>
    <property type="evidence" value="ECO:0007669"/>
    <property type="project" value="UniProtKB-KW"/>
</dbReference>
<evidence type="ECO:0000256" key="8">
    <source>
        <dbReference type="RuleBase" id="RU003732"/>
    </source>
</evidence>
<keyword evidence="3 8" id="KW-0812">Transmembrane</keyword>
<keyword evidence="6" id="KW-0915">Sodium</keyword>
<feature type="transmembrane region" description="Helical" evidence="9">
    <location>
        <begin position="498"/>
        <end position="517"/>
    </location>
</feature>
<dbReference type="PROSITE" id="PS50267">
    <property type="entry name" value="NA_NEUROTRAN_SYMP_3"/>
    <property type="match status" value="1"/>
</dbReference>
<accession>A0A815N4A5</accession>
<organism evidence="10 11">
    <name type="scientific">Rotaria sordida</name>
    <dbReference type="NCBI Taxonomy" id="392033"/>
    <lineage>
        <taxon>Eukaryota</taxon>
        <taxon>Metazoa</taxon>
        <taxon>Spiralia</taxon>
        <taxon>Gnathifera</taxon>
        <taxon>Rotifera</taxon>
        <taxon>Eurotatoria</taxon>
        <taxon>Bdelloidea</taxon>
        <taxon>Philodinida</taxon>
        <taxon>Philodinidae</taxon>
        <taxon>Rotaria</taxon>
    </lineage>
</organism>
<feature type="transmembrane region" description="Helical" evidence="9">
    <location>
        <begin position="174"/>
        <end position="196"/>
    </location>
</feature>
<proteinExistence type="inferred from homology"/>
<feature type="transmembrane region" description="Helical" evidence="9">
    <location>
        <begin position="208"/>
        <end position="231"/>
    </location>
</feature>
<sequence>MLKEFFRKYDKRIGFVLLLISNSVGLGNVWRFPFLTYKNGGGAFLIPYFLLYIFIGLPLYYLELSLGQFTSKGPPRAYGLVRGSLGIGISMLTNAAITICFYNVIISWALLFFLLSFRKTLLWNQCNKHWNTPNCVDLSNSNISVINGTSSAEEFFTRFVLRQSDGFHDFGTPAWYTILCLLGAWIIVALCIHRGFNLTARLAYITALFPYIILLALLISTSQLDGAGLGIRYYLTPDWSKVSDFQVWRDAAGQVFFSLGIGFGSLVAYSSENDFHNNYFIQCVIVVVCDCLTGIFAGFTVFATIGFLAVKLRGGDITQAAIGGPGLTFIIYPEAISQMPNSPVFSVFFFLMLITIGLGSQFGGTDVVVTGILQYFPHLKRWQVVIIVSICAFLISIPFTCRGGIYLFTLVSDYAANLSLIVIGFFEVITIAYVYGFNNFMNDIKLMIGKRRPEYYLLVTWCIAGPIILLIIFFAAIINDSSRLIVYGNYQFPQWTLAFGWTTFTLCIIAMPLYYLYQYIKSFLYVRANRTPNDVEVPDYIRAFRLTNTPAHDWGRKETENRGEPNAIVPFTNGVAQCNNGTQIFAERASSYCYYCSNCPRPFTTFSSSVTQVPSNTGWCTMMSSTSSLDGIYTRGVAQPGLCSSPGCLWKMVGRVNTWVCCCNQDLCNAYLPKACYYGSNCPRPFSPYSSSVRTVDSTTGGCAKMSTTSSPDGIYTRNDAPPNVCNYNGCSWKWVNGINTWD</sequence>
<dbReference type="GO" id="GO:0015293">
    <property type="term" value="F:symporter activity"/>
    <property type="evidence" value="ECO:0007669"/>
    <property type="project" value="UniProtKB-KW"/>
</dbReference>
<feature type="transmembrane region" description="Helical" evidence="9">
    <location>
        <begin position="12"/>
        <end position="30"/>
    </location>
</feature>
<dbReference type="PANTHER" id="PTHR11616:SF240">
    <property type="entry name" value="BLOATED TUBULES, ISOFORM B-RELATED"/>
    <property type="match status" value="1"/>
</dbReference>
<feature type="transmembrane region" description="Helical" evidence="9">
    <location>
        <begin position="83"/>
        <end position="115"/>
    </location>
</feature>
<dbReference type="PANTHER" id="PTHR11616">
    <property type="entry name" value="SODIUM/CHLORIDE DEPENDENT TRANSPORTER"/>
    <property type="match status" value="1"/>
</dbReference>
<reference evidence="10" key="1">
    <citation type="submission" date="2021-02" db="EMBL/GenBank/DDBJ databases">
        <authorList>
            <person name="Nowell W R."/>
        </authorList>
    </citation>
    <scope>NUCLEOTIDE SEQUENCE</scope>
</reference>
<name>A0A815N4A5_9BILA</name>
<evidence type="ECO:0000256" key="5">
    <source>
        <dbReference type="ARBA" id="ARBA00023136"/>
    </source>
</evidence>
<evidence type="ECO:0000313" key="11">
    <source>
        <dbReference type="Proteomes" id="UP000663864"/>
    </source>
</evidence>
<evidence type="ECO:0000256" key="6">
    <source>
        <dbReference type="PIRSR" id="PIRSR600175-1"/>
    </source>
</evidence>
<evidence type="ECO:0000256" key="3">
    <source>
        <dbReference type="ARBA" id="ARBA00022692"/>
    </source>
</evidence>
<evidence type="ECO:0000256" key="7">
    <source>
        <dbReference type="PIRSR" id="PIRSR600175-2"/>
    </source>
</evidence>
<dbReference type="EMBL" id="CAJNOT010004484">
    <property type="protein sequence ID" value="CAF1433954.1"/>
    <property type="molecule type" value="Genomic_DNA"/>
</dbReference>
<evidence type="ECO:0000256" key="2">
    <source>
        <dbReference type="ARBA" id="ARBA00022448"/>
    </source>
</evidence>
<feature type="transmembrane region" description="Helical" evidence="9">
    <location>
        <begin position="283"/>
        <end position="310"/>
    </location>
</feature>
<evidence type="ECO:0000256" key="4">
    <source>
        <dbReference type="ARBA" id="ARBA00022989"/>
    </source>
</evidence>
<protein>
    <recommendedName>
        <fullName evidence="8">Transporter</fullName>
    </recommendedName>
</protein>
<dbReference type="GO" id="GO:0006865">
    <property type="term" value="P:amino acid transport"/>
    <property type="evidence" value="ECO:0007669"/>
    <property type="project" value="TreeGrafter"/>
</dbReference>
<feature type="transmembrane region" description="Helical" evidence="9">
    <location>
        <begin position="414"/>
        <end position="435"/>
    </location>
</feature>
<dbReference type="Proteomes" id="UP000663864">
    <property type="component" value="Unassembled WGS sequence"/>
</dbReference>
<feature type="binding site" evidence="6">
    <location>
        <position position="258"/>
    </location>
    <ligand>
        <name>Na(+)</name>
        <dbReference type="ChEBI" id="CHEBI:29101"/>
        <label>1</label>
    </ligand>
</feature>
<dbReference type="InterPro" id="IPR037272">
    <property type="entry name" value="SNS_sf"/>
</dbReference>
<dbReference type="Pfam" id="PF00209">
    <property type="entry name" value="SNF"/>
    <property type="match status" value="1"/>
</dbReference>
<keyword evidence="4 9" id="KW-1133">Transmembrane helix</keyword>
<feature type="transmembrane region" description="Helical" evidence="9">
    <location>
        <begin position="347"/>
        <end position="373"/>
    </location>
</feature>
<feature type="transmembrane region" description="Helical" evidence="9">
    <location>
        <begin position="42"/>
        <end position="62"/>
    </location>
</feature>
<keyword evidence="5 9" id="KW-0472">Membrane</keyword>
<feature type="binding site" evidence="6">
    <location>
        <position position="28"/>
    </location>
    <ligand>
        <name>Na(+)</name>
        <dbReference type="ChEBI" id="CHEBI:29101"/>
        <label>1</label>
    </ligand>
</feature>
<feature type="transmembrane region" description="Helical" evidence="9">
    <location>
        <begin position="251"/>
        <end position="271"/>
    </location>
</feature>
<dbReference type="PROSITE" id="PS00610">
    <property type="entry name" value="NA_NEUROTRAN_SYMP_1"/>
    <property type="match status" value="1"/>
</dbReference>
<feature type="transmembrane region" description="Helical" evidence="9">
    <location>
        <begin position="455"/>
        <end position="478"/>
    </location>
</feature>
<evidence type="ECO:0000256" key="1">
    <source>
        <dbReference type="ARBA" id="ARBA00004141"/>
    </source>
</evidence>
<dbReference type="PRINTS" id="PR00176">
    <property type="entry name" value="NANEUSMPORT"/>
</dbReference>
<feature type="binding site" evidence="6">
    <location>
        <position position="24"/>
    </location>
    <ligand>
        <name>Na(+)</name>
        <dbReference type="ChEBI" id="CHEBI:29101"/>
        <label>1</label>
    </ligand>
</feature>
<comment type="subcellular location">
    <subcellularLocation>
        <location evidence="1">Membrane</location>
        <topology evidence="1">Multi-pass membrane protein</topology>
    </subcellularLocation>
</comment>
<comment type="caution">
    <text evidence="10">The sequence shown here is derived from an EMBL/GenBank/DDBJ whole genome shotgun (WGS) entry which is preliminary data.</text>
</comment>
<evidence type="ECO:0000256" key="9">
    <source>
        <dbReference type="SAM" id="Phobius"/>
    </source>
</evidence>
<dbReference type="GO" id="GO:0005886">
    <property type="term" value="C:plasma membrane"/>
    <property type="evidence" value="ECO:0007669"/>
    <property type="project" value="TreeGrafter"/>
</dbReference>
<feature type="transmembrane region" description="Helical" evidence="9">
    <location>
        <begin position="385"/>
        <end position="408"/>
    </location>
</feature>
<dbReference type="InterPro" id="IPR000175">
    <property type="entry name" value="Na/ntran_symport"/>
</dbReference>
<dbReference type="SUPFAM" id="SSF161070">
    <property type="entry name" value="SNF-like"/>
    <property type="match status" value="1"/>
</dbReference>
<keyword evidence="7" id="KW-1015">Disulfide bond</keyword>
<dbReference type="AlphaFoldDB" id="A0A815N4A5"/>
<gene>
    <name evidence="10" type="ORF">ZHD862_LOCUS34504</name>
</gene>